<evidence type="ECO:0000256" key="5">
    <source>
        <dbReference type="PROSITE-ProRule" id="PRU00520"/>
    </source>
</evidence>
<name>A0A0G4IB56_9ALVE</name>
<dbReference type="PROSITE" id="PS00150">
    <property type="entry name" value="ACYLPHOSPHATASE_1"/>
    <property type="match status" value="1"/>
</dbReference>
<proteinExistence type="inferred from homology"/>
<protein>
    <recommendedName>
        <fullName evidence="2 5">acylphosphatase</fullName>
        <ecNumber evidence="2 5">3.6.1.7</ecNumber>
    </recommendedName>
</protein>
<accession>A0A0G4IB56</accession>
<sequence>MKKLAFEVYGKVQGVYFRKYTKREAERLGLVGWCENSKKGTVVGEVEGQTAAVNAMRHWLGHVGSPSSRIQKLETLKEEVIDQTSFKSFSIRR</sequence>
<dbReference type="SUPFAM" id="SSF54975">
    <property type="entry name" value="Acylphosphatase/BLUF domain-like"/>
    <property type="match status" value="1"/>
</dbReference>
<evidence type="ECO:0000259" key="7">
    <source>
        <dbReference type="PROSITE" id="PS51160"/>
    </source>
</evidence>
<dbReference type="VEuPathDB" id="CryptoDB:Cvel_12654"/>
<feature type="domain" description="Acylphosphatase-like" evidence="7">
    <location>
        <begin position="3"/>
        <end position="93"/>
    </location>
</feature>
<evidence type="ECO:0000256" key="4">
    <source>
        <dbReference type="ARBA" id="ARBA00047645"/>
    </source>
</evidence>
<dbReference type="Gene3D" id="3.30.70.100">
    <property type="match status" value="1"/>
</dbReference>
<dbReference type="PANTHER" id="PTHR10029">
    <property type="entry name" value="ACYLPHOSPHATASE"/>
    <property type="match status" value="1"/>
</dbReference>
<evidence type="ECO:0000256" key="1">
    <source>
        <dbReference type="ARBA" id="ARBA00005614"/>
    </source>
</evidence>
<organism evidence="8">
    <name type="scientific">Chromera velia CCMP2878</name>
    <dbReference type="NCBI Taxonomy" id="1169474"/>
    <lineage>
        <taxon>Eukaryota</taxon>
        <taxon>Sar</taxon>
        <taxon>Alveolata</taxon>
        <taxon>Colpodellida</taxon>
        <taxon>Chromeraceae</taxon>
        <taxon>Chromera</taxon>
    </lineage>
</organism>
<comment type="catalytic activity">
    <reaction evidence="4 5">
        <text>an acyl phosphate + H2O = a carboxylate + phosphate + H(+)</text>
        <dbReference type="Rhea" id="RHEA:14965"/>
        <dbReference type="ChEBI" id="CHEBI:15377"/>
        <dbReference type="ChEBI" id="CHEBI:15378"/>
        <dbReference type="ChEBI" id="CHEBI:29067"/>
        <dbReference type="ChEBI" id="CHEBI:43474"/>
        <dbReference type="ChEBI" id="CHEBI:59918"/>
        <dbReference type="EC" id="3.6.1.7"/>
    </reaction>
</comment>
<dbReference type="PRINTS" id="PR00112">
    <property type="entry name" value="ACYLPHPHTASE"/>
</dbReference>
<feature type="active site" evidence="5">
    <location>
        <position position="18"/>
    </location>
</feature>
<dbReference type="PANTHER" id="PTHR10029:SF3">
    <property type="entry name" value="ACYLPHOSPHATASE-RELATED"/>
    <property type="match status" value="1"/>
</dbReference>
<evidence type="ECO:0000256" key="3">
    <source>
        <dbReference type="ARBA" id="ARBA00022801"/>
    </source>
</evidence>
<dbReference type="GO" id="GO:0003998">
    <property type="term" value="F:acylphosphatase activity"/>
    <property type="evidence" value="ECO:0007669"/>
    <property type="project" value="UniProtKB-EC"/>
</dbReference>
<dbReference type="InterPro" id="IPR001792">
    <property type="entry name" value="Acylphosphatase-like_dom"/>
</dbReference>
<evidence type="ECO:0000256" key="2">
    <source>
        <dbReference type="ARBA" id="ARBA00012150"/>
    </source>
</evidence>
<comment type="similarity">
    <text evidence="1 6">Belongs to the acylphosphatase family.</text>
</comment>
<dbReference type="AlphaFoldDB" id="A0A0G4IB56"/>
<evidence type="ECO:0000313" key="8">
    <source>
        <dbReference type="EMBL" id="CEM54276.1"/>
    </source>
</evidence>
<reference evidence="8" key="1">
    <citation type="submission" date="2014-11" db="EMBL/GenBank/DDBJ databases">
        <authorList>
            <person name="Otto D Thomas"/>
            <person name="Naeem Raeece"/>
        </authorList>
    </citation>
    <scope>NUCLEOTIDE SEQUENCE</scope>
</reference>
<gene>
    <name evidence="8" type="ORF">Cvel_12654</name>
</gene>
<dbReference type="FunFam" id="3.30.70.100:FF:000011">
    <property type="entry name" value="Acylphosphatase"/>
    <property type="match status" value="1"/>
</dbReference>
<dbReference type="InterPro" id="IPR020456">
    <property type="entry name" value="Acylphosphatase"/>
</dbReference>
<dbReference type="EMBL" id="CDMZ01005772">
    <property type="protein sequence ID" value="CEM54276.1"/>
    <property type="molecule type" value="Genomic_DNA"/>
</dbReference>
<dbReference type="InterPro" id="IPR017968">
    <property type="entry name" value="Acylphosphatase_CS"/>
</dbReference>
<evidence type="ECO:0000256" key="6">
    <source>
        <dbReference type="RuleBase" id="RU004168"/>
    </source>
</evidence>
<keyword evidence="3 5" id="KW-0378">Hydrolase</keyword>
<dbReference type="EC" id="3.6.1.7" evidence="2 5"/>
<dbReference type="InterPro" id="IPR036046">
    <property type="entry name" value="Acylphosphatase-like_dom_sf"/>
</dbReference>
<feature type="active site" evidence="5">
    <location>
        <position position="36"/>
    </location>
</feature>
<dbReference type="Pfam" id="PF00708">
    <property type="entry name" value="Acylphosphatase"/>
    <property type="match status" value="1"/>
</dbReference>
<dbReference type="PROSITE" id="PS51160">
    <property type="entry name" value="ACYLPHOSPHATASE_3"/>
    <property type="match status" value="1"/>
</dbReference>